<dbReference type="Proteomes" id="UP001347146">
    <property type="component" value="Unassembled WGS sequence"/>
</dbReference>
<dbReference type="RefSeq" id="WP_330431415.1">
    <property type="nucleotide sequence ID" value="NZ_JAZDUF010000001.1"/>
</dbReference>
<dbReference type="InterPro" id="IPR041698">
    <property type="entry name" value="Methyltransf_25"/>
</dbReference>
<keyword evidence="1 5" id="KW-0489">Methyltransferase</keyword>
<evidence type="ECO:0000256" key="1">
    <source>
        <dbReference type="ARBA" id="ARBA00022603"/>
    </source>
</evidence>
<feature type="region of interest" description="Disordered" evidence="3">
    <location>
        <begin position="1"/>
        <end position="35"/>
    </location>
</feature>
<dbReference type="InterPro" id="IPR029063">
    <property type="entry name" value="SAM-dependent_MTases_sf"/>
</dbReference>
<proteinExistence type="predicted"/>
<keyword evidence="2 5" id="KW-0808">Transferase</keyword>
<dbReference type="CDD" id="cd02440">
    <property type="entry name" value="AdoMet_MTases"/>
    <property type="match status" value="1"/>
</dbReference>
<organism evidence="5 6">
    <name type="scientific">Gordonia sesuvii</name>
    <dbReference type="NCBI Taxonomy" id="3116777"/>
    <lineage>
        <taxon>Bacteria</taxon>
        <taxon>Bacillati</taxon>
        <taxon>Actinomycetota</taxon>
        <taxon>Actinomycetes</taxon>
        <taxon>Mycobacteriales</taxon>
        <taxon>Gordoniaceae</taxon>
        <taxon>Gordonia</taxon>
    </lineage>
</organism>
<dbReference type="GO" id="GO:0008168">
    <property type="term" value="F:methyltransferase activity"/>
    <property type="evidence" value="ECO:0007669"/>
    <property type="project" value="UniProtKB-KW"/>
</dbReference>
<dbReference type="EC" id="2.1.-.-" evidence="5"/>
<protein>
    <submittedName>
        <fullName evidence="5">Class I SAM-dependent methyltransferase</fullName>
        <ecNumber evidence="5">2.1.-.-</ecNumber>
    </submittedName>
</protein>
<evidence type="ECO:0000259" key="4">
    <source>
        <dbReference type="Pfam" id="PF13649"/>
    </source>
</evidence>
<sequence>MTDTSPTQHGGHPRHGHSGHGHQAHGHHHDHDHPMADGMAEVLDLDAAATGQYVDALADQISALAPRPRTIIDLGSGTGTLSLALARHLPTAEVIAVDNSPEMLGRVTAAAQRAGLDDRVHTLQADLDAALPSDLTDVDVAWSSSTMHHFADPAALLRSVHDALRPGGIIVVVELDGLPAFLPPDSPEGALEARLQDIMSERGANAHPDWTPTITGAGFELVDTVTFENRPAPRDLTARYAVAWISRMRQGLDDDLSDTERATLDDLLDPNHPSSLHRRDDLTVRTRRTAWIGRRSDHPRGENP</sequence>
<gene>
    <name evidence="5" type="ORF">VZC37_05630</name>
</gene>
<evidence type="ECO:0000256" key="2">
    <source>
        <dbReference type="ARBA" id="ARBA00022679"/>
    </source>
</evidence>
<keyword evidence="6" id="KW-1185">Reference proteome</keyword>
<dbReference type="PANTHER" id="PTHR43861:SF1">
    <property type="entry name" value="TRANS-ACONITATE 2-METHYLTRANSFERASE"/>
    <property type="match status" value="1"/>
</dbReference>
<evidence type="ECO:0000313" key="6">
    <source>
        <dbReference type="Proteomes" id="UP001347146"/>
    </source>
</evidence>
<dbReference type="GO" id="GO:0032259">
    <property type="term" value="P:methylation"/>
    <property type="evidence" value="ECO:0007669"/>
    <property type="project" value="UniProtKB-KW"/>
</dbReference>
<comment type="caution">
    <text evidence="5">The sequence shown here is derived from an EMBL/GenBank/DDBJ whole genome shotgun (WGS) entry which is preliminary data.</text>
</comment>
<feature type="domain" description="Methyltransferase" evidence="4">
    <location>
        <begin position="71"/>
        <end position="168"/>
    </location>
</feature>
<dbReference type="PANTHER" id="PTHR43861">
    <property type="entry name" value="TRANS-ACONITATE 2-METHYLTRANSFERASE-RELATED"/>
    <property type="match status" value="1"/>
</dbReference>
<evidence type="ECO:0000256" key="3">
    <source>
        <dbReference type="SAM" id="MobiDB-lite"/>
    </source>
</evidence>
<dbReference type="Pfam" id="PF13649">
    <property type="entry name" value="Methyltransf_25"/>
    <property type="match status" value="1"/>
</dbReference>
<feature type="compositionally biased region" description="Basic residues" evidence="3">
    <location>
        <begin position="11"/>
        <end position="28"/>
    </location>
</feature>
<dbReference type="Gene3D" id="3.40.50.150">
    <property type="entry name" value="Vaccinia Virus protein VP39"/>
    <property type="match status" value="1"/>
</dbReference>
<reference evidence="5 6" key="1">
    <citation type="submission" date="2024-01" db="EMBL/GenBank/DDBJ databases">
        <title>Draft genome sequence of Gordonia sp. LSe1-13.</title>
        <authorList>
            <person name="Suphannarot A."/>
            <person name="Mingma R."/>
        </authorList>
    </citation>
    <scope>NUCLEOTIDE SEQUENCE [LARGE SCALE GENOMIC DNA]</scope>
    <source>
        <strain evidence="5 6">LSe1-13</strain>
    </source>
</reference>
<accession>A0ABU7MB42</accession>
<dbReference type="SUPFAM" id="SSF53335">
    <property type="entry name" value="S-adenosyl-L-methionine-dependent methyltransferases"/>
    <property type="match status" value="1"/>
</dbReference>
<name>A0ABU7MB42_9ACTN</name>
<evidence type="ECO:0000313" key="5">
    <source>
        <dbReference type="EMBL" id="MEE3849801.1"/>
    </source>
</evidence>
<dbReference type="EMBL" id="JAZDUF010000001">
    <property type="protein sequence ID" value="MEE3849801.1"/>
    <property type="molecule type" value="Genomic_DNA"/>
</dbReference>